<dbReference type="Proteomes" id="UP001331515">
    <property type="component" value="Unassembled WGS sequence"/>
</dbReference>
<protein>
    <submittedName>
        <fullName evidence="2">Uncharacterized protein</fullName>
    </submittedName>
</protein>
<gene>
    <name evidence="2" type="ORF">CgunFtcFv8_016295</name>
</gene>
<evidence type="ECO:0000313" key="3">
    <source>
        <dbReference type="Proteomes" id="UP001331515"/>
    </source>
</evidence>
<dbReference type="AlphaFoldDB" id="A0AAN8CR22"/>
<keyword evidence="3" id="KW-1185">Reference proteome</keyword>
<sequence length="116" mass="12703">MQSLFGGGQADAQEEPEREGRADAVDVAQEEPEREGRADAGDDAQEEPEREGRADAGDVALDWPERVTVPRNQHLLSDEDMEQLTAQFDPLAGRRGDLGLDVIQNILSFMATLNVV</sequence>
<dbReference type="EMBL" id="JAURVH010001529">
    <property type="protein sequence ID" value="KAK5908219.1"/>
    <property type="molecule type" value="Genomic_DNA"/>
</dbReference>
<proteinExistence type="predicted"/>
<comment type="caution">
    <text evidence="2">The sequence shown here is derived from an EMBL/GenBank/DDBJ whole genome shotgun (WGS) entry which is preliminary data.</text>
</comment>
<name>A0AAN8CR22_CHAGU</name>
<evidence type="ECO:0000256" key="1">
    <source>
        <dbReference type="SAM" id="MobiDB-lite"/>
    </source>
</evidence>
<reference evidence="2 3" key="1">
    <citation type="journal article" date="2023" name="Mol. Biol. Evol.">
        <title>Genomics of Secondarily Temperate Adaptation in the Only Non-Antarctic Icefish.</title>
        <authorList>
            <person name="Rivera-Colon A.G."/>
            <person name="Rayamajhi N."/>
            <person name="Minhas B.F."/>
            <person name="Madrigal G."/>
            <person name="Bilyk K.T."/>
            <person name="Yoon V."/>
            <person name="Hune M."/>
            <person name="Gregory S."/>
            <person name="Cheng C.H.C."/>
            <person name="Catchen J.M."/>
        </authorList>
    </citation>
    <scope>NUCLEOTIDE SEQUENCE [LARGE SCALE GENOMIC DNA]</scope>
    <source>
        <tissue evidence="2">White muscle</tissue>
    </source>
</reference>
<feature type="region of interest" description="Disordered" evidence="1">
    <location>
        <begin position="1"/>
        <end position="63"/>
    </location>
</feature>
<evidence type="ECO:0000313" key="2">
    <source>
        <dbReference type="EMBL" id="KAK5908219.1"/>
    </source>
</evidence>
<accession>A0AAN8CR22</accession>
<organism evidence="2 3">
    <name type="scientific">Champsocephalus gunnari</name>
    <name type="common">Mackerel icefish</name>
    <dbReference type="NCBI Taxonomy" id="52237"/>
    <lineage>
        <taxon>Eukaryota</taxon>
        <taxon>Metazoa</taxon>
        <taxon>Chordata</taxon>
        <taxon>Craniata</taxon>
        <taxon>Vertebrata</taxon>
        <taxon>Euteleostomi</taxon>
        <taxon>Actinopterygii</taxon>
        <taxon>Neopterygii</taxon>
        <taxon>Teleostei</taxon>
        <taxon>Neoteleostei</taxon>
        <taxon>Acanthomorphata</taxon>
        <taxon>Eupercaria</taxon>
        <taxon>Perciformes</taxon>
        <taxon>Notothenioidei</taxon>
        <taxon>Channichthyidae</taxon>
        <taxon>Champsocephalus</taxon>
    </lineage>
</organism>